<reference evidence="1" key="2">
    <citation type="submission" date="2020-09" db="EMBL/GenBank/DDBJ databases">
        <authorList>
            <person name="Sun Q."/>
            <person name="Zhou Y."/>
        </authorList>
    </citation>
    <scope>NUCLEOTIDE SEQUENCE</scope>
    <source>
        <strain evidence="1">CGMCC 4.7312</strain>
    </source>
</reference>
<accession>A0A917U2A3</accession>
<dbReference type="Proteomes" id="UP000608890">
    <property type="component" value="Unassembled WGS sequence"/>
</dbReference>
<gene>
    <name evidence="1" type="ORF">GCM10011608_42380</name>
</gene>
<evidence type="ECO:0000313" key="1">
    <source>
        <dbReference type="EMBL" id="GGM53017.1"/>
    </source>
</evidence>
<dbReference type="EMBL" id="BMNB01000021">
    <property type="protein sequence ID" value="GGM53017.1"/>
    <property type="molecule type" value="Genomic_DNA"/>
</dbReference>
<protein>
    <submittedName>
        <fullName evidence="1">Uncharacterized protein</fullName>
    </submittedName>
</protein>
<keyword evidence="2" id="KW-1185">Reference proteome</keyword>
<reference evidence="1" key="1">
    <citation type="journal article" date="2014" name="Int. J. Syst. Evol. Microbiol.">
        <title>Complete genome sequence of Corynebacterium casei LMG S-19264T (=DSM 44701T), isolated from a smear-ripened cheese.</title>
        <authorList>
            <consortium name="US DOE Joint Genome Institute (JGI-PGF)"/>
            <person name="Walter F."/>
            <person name="Albersmeier A."/>
            <person name="Kalinowski J."/>
            <person name="Ruckert C."/>
        </authorList>
    </citation>
    <scope>NUCLEOTIDE SEQUENCE</scope>
    <source>
        <strain evidence="1">CGMCC 4.7312</strain>
    </source>
</reference>
<sequence length="100" mass="11057">MIRRRPELYDRALAEVDTAVWVPSVEIMEVLPAEVRVREATRVLGLAKIRDREADVRTWSAYLGWPEASAALDVALRSGDADERAHGDITSDLAVAACHS</sequence>
<organism evidence="1 2">
    <name type="scientific">Micromonospora sonchi</name>
    <dbReference type="NCBI Taxonomy" id="1763543"/>
    <lineage>
        <taxon>Bacteria</taxon>
        <taxon>Bacillati</taxon>
        <taxon>Actinomycetota</taxon>
        <taxon>Actinomycetes</taxon>
        <taxon>Micromonosporales</taxon>
        <taxon>Micromonosporaceae</taxon>
        <taxon>Micromonospora</taxon>
    </lineage>
</organism>
<comment type="caution">
    <text evidence="1">The sequence shown here is derived from an EMBL/GenBank/DDBJ whole genome shotgun (WGS) entry which is preliminary data.</text>
</comment>
<evidence type="ECO:0000313" key="2">
    <source>
        <dbReference type="Proteomes" id="UP000608890"/>
    </source>
</evidence>
<proteinExistence type="predicted"/>
<dbReference type="AlphaFoldDB" id="A0A917U2A3"/>
<name>A0A917U2A3_9ACTN</name>